<feature type="compositionally biased region" description="Basic and acidic residues" evidence="2">
    <location>
        <begin position="193"/>
        <end position="204"/>
    </location>
</feature>
<dbReference type="AlphaFoldDB" id="A0A3P7K2Q0"/>
<keyword evidence="4" id="KW-1185">Reference proteome</keyword>
<evidence type="ECO:0000256" key="1">
    <source>
        <dbReference type="SAM" id="Coils"/>
    </source>
</evidence>
<feature type="region of interest" description="Disordered" evidence="2">
    <location>
        <begin position="191"/>
        <end position="218"/>
    </location>
</feature>
<dbReference type="EMBL" id="UYYB01118842">
    <property type="protein sequence ID" value="VDM82687.1"/>
    <property type="molecule type" value="Genomic_DNA"/>
</dbReference>
<name>A0A3P7K2Q0_STRVU</name>
<protein>
    <recommendedName>
        <fullName evidence="5">Golgin-84</fullName>
    </recommendedName>
</protein>
<accession>A0A3P7K2Q0</accession>
<dbReference type="Proteomes" id="UP000270094">
    <property type="component" value="Unassembled WGS sequence"/>
</dbReference>
<reference evidence="3 4" key="1">
    <citation type="submission" date="2018-11" db="EMBL/GenBank/DDBJ databases">
        <authorList>
            <consortium name="Pathogen Informatics"/>
        </authorList>
    </citation>
    <scope>NUCLEOTIDE SEQUENCE [LARGE SCALE GENOMIC DNA]</scope>
</reference>
<evidence type="ECO:0000313" key="3">
    <source>
        <dbReference type="EMBL" id="VDM82687.1"/>
    </source>
</evidence>
<evidence type="ECO:0000313" key="4">
    <source>
        <dbReference type="Proteomes" id="UP000270094"/>
    </source>
</evidence>
<evidence type="ECO:0000256" key="2">
    <source>
        <dbReference type="SAM" id="MobiDB-lite"/>
    </source>
</evidence>
<organism evidence="3 4">
    <name type="scientific">Strongylus vulgaris</name>
    <name type="common">Blood worm</name>
    <dbReference type="NCBI Taxonomy" id="40348"/>
    <lineage>
        <taxon>Eukaryota</taxon>
        <taxon>Metazoa</taxon>
        <taxon>Ecdysozoa</taxon>
        <taxon>Nematoda</taxon>
        <taxon>Chromadorea</taxon>
        <taxon>Rhabditida</taxon>
        <taxon>Rhabditina</taxon>
        <taxon>Rhabditomorpha</taxon>
        <taxon>Strongyloidea</taxon>
        <taxon>Strongylidae</taxon>
        <taxon>Strongylus</taxon>
    </lineage>
</organism>
<proteinExistence type="predicted"/>
<feature type="coiled-coil region" evidence="1">
    <location>
        <begin position="55"/>
        <end position="166"/>
    </location>
</feature>
<gene>
    <name evidence="3" type="ORF">SVUK_LOCUS17685</name>
</gene>
<sequence length="253" mass="28574">MGSSAFREPSPIQSIAAEEGNQSVLSNMSESILNSTLANTSIDYEKDERIQRLENEVLQSELEGAHSAVKSAKNDLELLNMERDGLLEKIEKLSETNTELDSSLKREKDLSSSLRSSLEKQSTEIERLHGELDSARSQAHSLAAKLSESTETISRLEEQLKHARGEPTDAGDETQILHLRNNPLQCAMDEVAESERARKRKADDTFGDESSEAKRAREEKIHALEAQLRKSERDKEQALRLQTDFAKKYRYMK</sequence>
<keyword evidence="1" id="KW-0175">Coiled coil</keyword>
<evidence type="ECO:0008006" key="5">
    <source>
        <dbReference type="Google" id="ProtNLM"/>
    </source>
</evidence>
<dbReference type="OrthoDB" id="5871325at2759"/>